<proteinExistence type="predicted"/>
<dbReference type="EMBL" id="JAJSOW010000104">
    <property type="protein sequence ID" value="KAI9169989.1"/>
    <property type="molecule type" value="Genomic_DNA"/>
</dbReference>
<protein>
    <submittedName>
        <fullName evidence="2">Uncharacterized protein</fullName>
    </submittedName>
</protein>
<name>A0AAD5IMI9_ACENE</name>
<feature type="compositionally biased region" description="Acidic residues" evidence="1">
    <location>
        <begin position="49"/>
        <end position="64"/>
    </location>
</feature>
<dbReference type="AlphaFoldDB" id="A0AAD5IMI9"/>
<reference evidence="2" key="2">
    <citation type="submission" date="2023-02" db="EMBL/GenBank/DDBJ databases">
        <authorList>
            <person name="Swenson N.G."/>
            <person name="Wegrzyn J.L."/>
            <person name="Mcevoy S.L."/>
        </authorList>
    </citation>
    <scope>NUCLEOTIDE SEQUENCE</scope>
    <source>
        <strain evidence="2">91603</strain>
        <tissue evidence="2">Leaf</tissue>
    </source>
</reference>
<keyword evidence="3" id="KW-1185">Reference proteome</keyword>
<evidence type="ECO:0000256" key="1">
    <source>
        <dbReference type="SAM" id="MobiDB-lite"/>
    </source>
</evidence>
<reference evidence="2" key="1">
    <citation type="journal article" date="2022" name="Plant J.">
        <title>Strategies of tolerance reflected in two North American maple genomes.</title>
        <authorList>
            <person name="McEvoy S.L."/>
            <person name="Sezen U.U."/>
            <person name="Trouern-Trend A."/>
            <person name="McMahon S.M."/>
            <person name="Schaberg P.G."/>
            <person name="Yang J."/>
            <person name="Wegrzyn J.L."/>
            <person name="Swenson N.G."/>
        </authorList>
    </citation>
    <scope>NUCLEOTIDE SEQUENCE</scope>
    <source>
        <strain evidence="2">91603</strain>
    </source>
</reference>
<feature type="region of interest" description="Disordered" evidence="1">
    <location>
        <begin position="27"/>
        <end position="73"/>
    </location>
</feature>
<dbReference type="Proteomes" id="UP001064489">
    <property type="component" value="Chromosome 7"/>
</dbReference>
<comment type="caution">
    <text evidence="2">The sequence shown here is derived from an EMBL/GenBank/DDBJ whole genome shotgun (WGS) entry which is preliminary data.</text>
</comment>
<sequence>MLLDYVEASGMKVDVEWSNHFESAMESEDNDFYSGGDDGNDAGPAYAFDSDDESIDNDTDDSDDLTSHRPLFV</sequence>
<organism evidence="2 3">
    <name type="scientific">Acer negundo</name>
    <name type="common">Box elder</name>
    <dbReference type="NCBI Taxonomy" id="4023"/>
    <lineage>
        <taxon>Eukaryota</taxon>
        <taxon>Viridiplantae</taxon>
        <taxon>Streptophyta</taxon>
        <taxon>Embryophyta</taxon>
        <taxon>Tracheophyta</taxon>
        <taxon>Spermatophyta</taxon>
        <taxon>Magnoliopsida</taxon>
        <taxon>eudicotyledons</taxon>
        <taxon>Gunneridae</taxon>
        <taxon>Pentapetalae</taxon>
        <taxon>rosids</taxon>
        <taxon>malvids</taxon>
        <taxon>Sapindales</taxon>
        <taxon>Sapindaceae</taxon>
        <taxon>Hippocastanoideae</taxon>
        <taxon>Acereae</taxon>
        <taxon>Acer</taxon>
    </lineage>
</organism>
<gene>
    <name evidence="2" type="ORF">LWI28_020691</name>
</gene>
<evidence type="ECO:0000313" key="2">
    <source>
        <dbReference type="EMBL" id="KAI9169989.1"/>
    </source>
</evidence>
<accession>A0AAD5IMI9</accession>
<evidence type="ECO:0000313" key="3">
    <source>
        <dbReference type="Proteomes" id="UP001064489"/>
    </source>
</evidence>